<feature type="region of interest" description="Disordered" evidence="1">
    <location>
        <begin position="285"/>
        <end position="323"/>
    </location>
</feature>
<dbReference type="InterPro" id="IPR020394">
    <property type="entry name" value="Uncharacterised_FAM23-like_TM"/>
</dbReference>
<name>C3ZMF9_BRAFL</name>
<keyword evidence="4" id="KW-1185">Reference proteome</keyword>
<accession>C3ZMF9</accession>
<dbReference type="RefSeq" id="XP_035659445.1">
    <property type="nucleotide sequence ID" value="XM_035803552.1"/>
</dbReference>
<dbReference type="AlphaFoldDB" id="C3ZMF9"/>
<dbReference type="GeneID" id="118404479"/>
<feature type="compositionally biased region" description="Acidic residues" evidence="1">
    <location>
        <begin position="300"/>
        <end position="323"/>
    </location>
</feature>
<evidence type="ECO:0000313" key="5">
    <source>
        <dbReference type="RefSeq" id="XP_035659445.1"/>
    </source>
</evidence>
<proteinExistence type="predicted"/>
<evidence type="ECO:0000313" key="3">
    <source>
        <dbReference type="EMBL" id="EEN46254.1"/>
    </source>
</evidence>
<dbReference type="OrthoDB" id="6286514at2759"/>
<keyword evidence="2" id="KW-0472">Membrane</keyword>
<keyword evidence="2" id="KW-1133">Transmembrane helix</keyword>
<feature type="transmembrane region" description="Helical" evidence="2">
    <location>
        <begin position="192"/>
        <end position="210"/>
    </location>
</feature>
<dbReference type="PANTHER" id="PTHR31453">
    <property type="entry name" value="TRANSMEMBRANE PROTEIN 236"/>
    <property type="match status" value="1"/>
</dbReference>
<dbReference type="InParanoid" id="C3ZMF9"/>
<reference evidence="4" key="2">
    <citation type="journal article" date="2020" name="Nat. Ecol. Evol.">
        <title>Deeply conserved synteny resolves early events in vertebrate evolution.</title>
        <authorList>
            <person name="Simakov O."/>
            <person name="Marletaz F."/>
            <person name="Yue J.X."/>
            <person name="O'Connell B."/>
            <person name="Jenkins J."/>
            <person name="Brandt A."/>
            <person name="Calef R."/>
            <person name="Tung C.H."/>
            <person name="Huang T.K."/>
            <person name="Schmutz J."/>
            <person name="Satoh N."/>
            <person name="Yu J.K."/>
            <person name="Putnam N.H."/>
            <person name="Green R.E."/>
            <person name="Rokhsar D.S."/>
        </authorList>
    </citation>
    <scope>NUCLEOTIDE SEQUENCE [LARGE SCALE GENOMIC DNA]</scope>
    <source>
        <strain evidence="4">S238N-H82</strain>
    </source>
</reference>
<evidence type="ECO:0000256" key="1">
    <source>
        <dbReference type="SAM" id="MobiDB-lite"/>
    </source>
</evidence>
<dbReference type="Proteomes" id="UP000001554">
    <property type="component" value="Chromosome 17"/>
</dbReference>
<dbReference type="EMBL" id="GG666645">
    <property type="protein sequence ID" value="EEN46254.1"/>
    <property type="molecule type" value="Genomic_DNA"/>
</dbReference>
<sequence length="323" mass="36091">MACIVAKTVGLEVLQWGLVAVPVFVTGHQLTSSGNSTLSANQGGSFIAIGKLSLVAYWMILLGSFLLVTLAVYLPVKIFLYRQRQSTSATLEWRPSILLYNLLSALPCYVMILVGIQTPLSNVNAKLYEDAIYVTTPTILLCLIATEWVAKWKEDDNFSSDMAEAMLNDFHTAYDIMELISLGLDDDIASKTWPIFAIFFFSFLAMFKYVPRSPKYKNEEEESGNSRAKNWLLTNIFVQDLPFFTLRVTLIGLYGLKAGELLYPAKSAAGLVFRSLQLYLMRKEKGKVAPSTSEKSIAPEELDLEEKDETMDVEDLPTETLEG</sequence>
<dbReference type="PANTHER" id="PTHR31453:SF2">
    <property type="entry name" value="TRANSMEMBRANE PROTEIN 236"/>
    <property type="match status" value="1"/>
</dbReference>
<keyword evidence="2" id="KW-0812">Transmembrane</keyword>
<reference evidence="3" key="1">
    <citation type="journal article" date="2008" name="Nature">
        <title>The amphioxus genome and the evolution of the chordate karyotype.</title>
        <authorList>
            <consortium name="US DOE Joint Genome Institute (JGI-PGF)"/>
            <person name="Putnam N.H."/>
            <person name="Butts T."/>
            <person name="Ferrier D.E.K."/>
            <person name="Furlong R.F."/>
            <person name="Hellsten U."/>
            <person name="Kawashima T."/>
            <person name="Robinson-Rechavi M."/>
            <person name="Shoguchi E."/>
            <person name="Terry A."/>
            <person name="Yu J.-K."/>
            <person name="Benito-Gutierrez E.L."/>
            <person name="Dubchak I."/>
            <person name="Garcia-Fernandez J."/>
            <person name="Gibson-Brown J.J."/>
            <person name="Grigoriev I.V."/>
            <person name="Horton A.C."/>
            <person name="de Jong P.J."/>
            <person name="Jurka J."/>
            <person name="Kapitonov V.V."/>
            <person name="Kohara Y."/>
            <person name="Kuroki Y."/>
            <person name="Lindquist E."/>
            <person name="Lucas S."/>
            <person name="Osoegawa K."/>
            <person name="Pennacchio L.A."/>
            <person name="Salamov A.A."/>
            <person name="Satou Y."/>
            <person name="Sauka-Spengler T."/>
            <person name="Schmutz J."/>
            <person name="Shin-I T."/>
            <person name="Toyoda A."/>
            <person name="Bronner-Fraser M."/>
            <person name="Fujiyama A."/>
            <person name="Holland L.Z."/>
            <person name="Holland P.W.H."/>
            <person name="Satoh N."/>
            <person name="Rokhsar D.S."/>
        </authorList>
    </citation>
    <scope>NUCLEOTIDE SEQUENCE [LARGE SCALE GENOMIC DNA]</scope>
    <source>
        <strain evidence="3">S238N-H82</strain>
        <tissue evidence="3">Testes</tissue>
    </source>
</reference>
<dbReference type="OMA" id="HTAYDIM"/>
<protein>
    <submittedName>
        <fullName evidence="5">Uncharacterized protein LOC118404479</fullName>
    </submittedName>
</protein>
<dbReference type="KEGG" id="bfo:118404479"/>
<feature type="transmembrane region" description="Helical" evidence="2">
    <location>
        <begin position="55"/>
        <end position="76"/>
    </location>
</feature>
<feature type="transmembrane region" description="Helical" evidence="2">
    <location>
        <begin position="97"/>
        <end position="116"/>
    </location>
</feature>
<evidence type="ECO:0000313" key="4">
    <source>
        <dbReference type="Proteomes" id="UP000001554"/>
    </source>
</evidence>
<evidence type="ECO:0000256" key="2">
    <source>
        <dbReference type="SAM" id="Phobius"/>
    </source>
</evidence>
<organism>
    <name type="scientific">Branchiostoma floridae</name>
    <name type="common">Florida lancelet</name>
    <name type="synonym">Amphioxus</name>
    <dbReference type="NCBI Taxonomy" id="7739"/>
    <lineage>
        <taxon>Eukaryota</taxon>
        <taxon>Metazoa</taxon>
        <taxon>Chordata</taxon>
        <taxon>Cephalochordata</taxon>
        <taxon>Leptocardii</taxon>
        <taxon>Amphioxiformes</taxon>
        <taxon>Branchiostomatidae</taxon>
        <taxon>Branchiostoma</taxon>
    </lineage>
</organism>
<gene>
    <name evidence="5" type="primary">LOC118404479</name>
    <name evidence="3" type="ORF">BRAFLDRAFT_109320</name>
</gene>
<reference evidence="5" key="3">
    <citation type="submission" date="2025-04" db="UniProtKB">
        <authorList>
            <consortium name="RefSeq"/>
        </authorList>
    </citation>
    <scope>IDENTIFICATION</scope>
    <source>
        <strain evidence="5">S238N-H82</strain>
        <tissue evidence="5">Testes</tissue>
    </source>
</reference>